<feature type="domain" description="ABC3 transporter permease C-terminal" evidence="8">
    <location>
        <begin position="264"/>
        <end position="377"/>
    </location>
</feature>
<feature type="domain" description="MacB-like periplasmic core" evidence="9">
    <location>
        <begin position="28"/>
        <end position="232"/>
    </location>
</feature>
<dbReference type="Pfam" id="PF12704">
    <property type="entry name" value="MacB_PCD"/>
    <property type="match status" value="1"/>
</dbReference>
<evidence type="ECO:0000313" key="10">
    <source>
        <dbReference type="EMBL" id="SFA42394.1"/>
    </source>
</evidence>
<feature type="transmembrane region" description="Helical" evidence="7">
    <location>
        <begin position="313"/>
        <end position="336"/>
    </location>
</feature>
<keyword evidence="3 7" id="KW-0812">Transmembrane</keyword>
<evidence type="ECO:0000256" key="1">
    <source>
        <dbReference type="ARBA" id="ARBA00004651"/>
    </source>
</evidence>
<evidence type="ECO:0000256" key="5">
    <source>
        <dbReference type="ARBA" id="ARBA00023136"/>
    </source>
</evidence>
<dbReference type="PANTHER" id="PTHR30572:SF4">
    <property type="entry name" value="ABC TRANSPORTER PERMEASE YTRF"/>
    <property type="match status" value="1"/>
</dbReference>
<proteinExistence type="inferred from homology"/>
<accession>A0A1I0SSB0</accession>
<dbReference type="EMBL" id="FOJO01000002">
    <property type="protein sequence ID" value="SFA42394.1"/>
    <property type="molecule type" value="Genomic_DNA"/>
</dbReference>
<feature type="transmembrane region" description="Helical" evidence="7">
    <location>
        <begin position="27"/>
        <end position="49"/>
    </location>
</feature>
<dbReference type="InterPro" id="IPR003838">
    <property type="entry name" value="ABC3_permease_C"/>
</dbReference>
<dbReference type="RefSeq" id="WP_052081202.1">
    <property type="nucleotide sequence ID" value="NZ_FOJO01000002.1"/>
</dbReference>
<keyword evidence="4 7" id="KW-1133">Transmembrane helix</keyword>
<evidence type="ECO:0000256" key="6">
    <source>
        <dbReference type="ARBA" id="ARBA00038076"/>
    </source>
</evidence>
<dbReference type="AlphaFoldDB" id="A0A1I0SSB0"/>
<feature type="transmembrane region" description="Helical" evidence="7">
    <location>
        <begin position="348"/>
        <end position="370"/>
    </location>
</feature>
<sequence>MAVRSGVVAGFRWLMLRKALSRRKARAAVAIASIMVGAAVVSALAALYFDISIKMSQELRAYGANFFVGADPASPDRRFPAARYDAILAEIPADRLTGASPFLYGVVSLGIGNAVLAGVDFEGMRRIYPYWRVEGGWISVAFDDRNAMIGKQLAEKLELQLGATIEVYAPETGEKAELRIKGIIESGGPEDEQMFVSMDLARRLFAVPERIDLAMLSVVAEGDEAARLAETINSAHPEADAKPIRKISQSDGQILDKIEGFMALVAFVILVITTLCVNAIMSAIVVERTPEIGLQKALGADDREIMTQFLSETALICAIGLALGLALGFALAQVLGQTVFGAWVNLRPLVIPLTAFASLAAALIAAIIPIRSAVRIVPARVLKGE</sequence>
<feature type="transmembrane region" description="Helical" evidence="7">
    <location>
        <begin position="261"/>
        <end position="286"/>
    </location>
</feature>
<dbReference type="Pfam" id="PF02687">
    <property type="entry name" value="FtsX"/>
    <property type="match status" value="1"/>
</dbReference>
<name>A0A1I0SSB0_9RHOB</name>
<evidence type="ECO:0000256" key="7">
    <source>
        <dbReference type="SAM" id="Phobius"/>
    </source>
</evidence>
<comment type="similarity">
    <text evidence="6">Belongs to the ABC-4 integral membrane protein family.</text>
</comment>
<evidence type="ECO:0000259" key="8">
    <source>
        <dbReference type="Pfam" id="PF02687"/>
    </source>
</evidence>
<comment type="subcellular location">
    <subcellularLocation>
        <location evidence="1">Cell membrane</location>
        <topology evidence="1">Multi-pass membrane protein</topology>
    </subcellularLocation>
</comment>
<dbReference type="PANTHER" id="PTHR30572">
    <property type="entry name" value="MEMBRANE COMPONENT OF TRANSPORTER-RELATED"/>
    <property type="match status" value="1"/>
</dbReference>
<protein>
    <submittedName>
        <fullName evidence="10">Putative ABC transport system permease protein</fullName>
    </submittedName>
</protein>
<reference evidence="10 11" key="1">
    <citation type="submission" date="2016-10" db="EMBL/GenBank/DDBJ databases">
        <authorList>
            <person name="de Groot N.N."/>
        </authorList>
    </citation>
    <scope>NUCLEOTIDE SEQUENCE [LARGE SCALE GENOMIC DNA]</scope>
    <source>
        <strain evidence="10 11">CGMCC 1.6117</strain>
    </source>
</reference>
<evidence type="ECO:0000256" key="2">
    <source>
        <dbReference type="ARBA" id="ARBA00022475"/>
    </source>
</evidence>
<evidence type="ECO:0000313" key="11">
    <source>
        <dbReference type="Proteomes" id="UP000182312"/>
    </source>
</evidence>
<dbReference type="GO" id="GO:0022857">
    <property type="term" value="F:transmembrane transporter activity"/>
    <property type="evidence" value="ECO:0007669"/>
    <property type="project" value="TreeGrafter"/>
</dbReference>
<dbReference type="InterPro" id="IPR050250">
    <property type="entry name" value="Macrolide_Exporter_MacB"/>
</dbReference>
<evidence type="ECO:0000256" key="4">
    <source>
        <dbReference type="ARBA" id="ARBA00022989"/>
    </source>
</evidence>
<dbReference type="OrthoDB" id="9770036at2"/>
<dbReference type="Proteomes" id="UP000182312">
    <property type="component" value="Unassembled WGS sequence"/>
</dbReference>
<gene>
    <name evidence="10" type="ORF">SAMN04487972_102300</name>
</gene>
<dbReference type="GO" id="GO:0005886">
    <property type="term" value="C:plasma membrane"/>
    <property type="evidence" value="ECO:0007669"/>
    <property type="project" value="UniProtKB-SubCell"/>
</dbReference>
<keyword evidence="2" id="KW-1003">Cell membrane</keyword>
<dbReference type="InterPro" id="IPR025857">
    <property type="entry name" value="MacB_PCD"/>
</dbReference>
<evidence type="ECO:0000256" key="3">
    <source>
        <dbReference type="ARBA" id="ARBA00022692"/>
    </source>
</evidence>
<evidence type="ECO:0000259" key="9">
    <source>
        <dbReference type="Pfam" id="PF12704"/>
    </source>
</evidence>
<organism evidence="10 11">
    <name type="scientific">Paracoccus halophilus</name>
    <dbReference type="NCBI Taxonomy" id="376733"/>
    <lineage>
        <taxon>Bacteria</taxon>
        <taxon>Pseudomonadati</taxon>
        <taxon>Pseudomonadota</taxon>
        <taxon>Alphaproteobacteria</taxon>
        <taxon>Rhodobacterales</taxon>
        <taxon>Paracoccaceae</taxon>
        <taxon>Paracoccus</taxon>
    </lineage>
</organism>
<keyword evidence="5 7" id="KW-0472">Membrane</keyword>